<accession>A0A8R1YJG6</accession>
<evidence type="ECO:0000256" key="1">
    <source>
        <dbReference type="SAM" id="MobiDB-lite"/>
    </source>
</evidence>
<keyword evidence="3" id="KW-1185">Reference proteome</keyword>
<feature type="compositionally biased region" description="Polar residues" evidence="1">
    <location>
        <begin position="210"/>
        <end position="228"/>
    </location>
</feature>
<dbReference type="PANTHER" id="PTHR28049">
    <property type="entry name" value="TRANSMEMBRANE PROTEIN YOR223W"/>
    <property type="match status" value="1"/>
</dbReference>
<feature type="compositionally biased region" description="Basic and acidic residues" evidence="1">
    <location>
        <begin position="105"/>
        <end position="114"/>
    </location>
</feature>
<sequence length="324" mass="37128">MSVNQIVPTPFLLAESDVYQVLHKATIAAMKLRLKVTPGKWVEKLENGETELFKSSDAMEVFANKRHSLEKLERYAMKNIEIFEREFGKKDKKIKLLEDQLKKNGGNRESKVDIRVTQQEANRALEVSRPSKDNENTDEEARGAENQPPNAPSDLENRNEAEVKKAEEERMKKEEMEKKNEENNKEGAENSNAGPPNKKEGEKKKKKVPTVSTVTRRSQRLNVPQQADTAEEKRGEDMVPENADLSMVEDEGMEMEGGEEVKRDNKVYGKEMRKTFTKDNRKQIVAYADEKGNKAAALLYSDLAWLEYFPMEKLQGARYKWLSG</sequence>
<dbReference type="EnsemblMetazoa" id="PPA20387.1">
    <property type="protein sequence ID" value="PPA20387.1"/>
    <property type="gene ID" value="WBGene00109941"/>
</dbReference>
<dbReference type="Proteomes" id="UP000005239">
    <property type="component" value="Unassembled WGS sequence"/>
</dbReference>
<evidence type="ECO:0000313" key="2">
    <source>
        <dbReference type="EnsemblMetazoa" id="PPA20387.1"/>
    </source>
</evidence>
<proteinExistence type="predicted"/>
<reference evidence="3" key="1">
    <citation type="journal article" date="2008" name="Nat. Genet.">
        <title>The Pristionchus pacificus genome provides a unique perspective on nematode lifestyle and parasitism.</title>
        <authorList>
            <person name="Dieterich C."/>
            <person name="Clifton S.W."/>
            <person name="Schuster L.N."/>
            <person name="Chinwalla A."/>
            <person name="Delehaunty K."/>
            <person name="Dinkelacker I."/>
            <person name="Fulton L."/>
            <person name="Fulton R."/>
            <person name="Godfrey J."/>
            <person name="Minx P."/>
            <person name="Mitreva M."/>
            <person name="Roeseler W."/>
            <person name="Tian H."/>
            <person name="Witte H."/>
            <person name="Yang S.P."/>
            <person name="Wilson R.K."/>
            <person name="Sommer R.J."/>
        </authorList>
    </citation>
    <scope>NUCLEOTIDE SEQUENCE [LARGE SCALE GENOMIC DNA]</scope>
    <source>
        <strain evidence="3">PS312</strain>
    </source>
</reference>
<dbReference type="InterPro" id="IPR045226">
    <property type="entry name" value="Dsc3"/>
</dbReference>
<dbReference type="AlphaFoldDB" id="A0A8R1YJG6"/>
<dbReference type="GO" id="GO:0044695">
    <property type="term" value="C:Dsc E3 ubiquitin ligase complex"/>
    <property type="evidence" value="ECO:0000318"/>
    <property type="project" value="GO_Central"/>
</dbReference>
<evidence type="ECO:0000313" key="3">
    <source>
        <dbReference type="Proteomes" id="UP000005239"/>
    </source>
</evidence>
<feature type="region of interest" description="Disordered" evidence="1">
    <location>
        <begin position="105"/>
        <end position="242"/>
    </location>
</feature>
<dbReference type="GO" id="GO:0005783">
    <property type="term" value="C:endoplasmic reticulum"/>
    <property type="evidence" value="ECO:0000318"/>
    <property type="project" value="GO_Central"/>
</dbReference>
<reference evidence="2" key="2">
    <citation type="submission" date="2022-06" db="UniProtKB">
        <authorList>
            <consortium name="EnsemblMetazoa"/>
        </authorList>
    </citation>
    <scope>IDENTIFICATION</scope>
    <source>
        <strain evidence="2">PS312</strain>
    </source>
</reference>
<organism evidence="2 3">
    <name type="scientific">Pristionchus pacificus</name>
    <name type="common">Parasitic nematode worm</name>
    <dbReference type="NCBI Taxonomy" id="54126"/>
    <lineage>
        <taxon>Eukaryota</taxon>
        <taxon>Metazoa</taxon>
        <taxon>Ecdysozoa</taxon>
        <taxon>Nematoda</taxon>
        <taxon>Chromadorea</taxon>
        <taxon>Rhabditida</taxon>
        <taxon>Rhabditina</taxon>
        <taxon>Diplogasteromorpha</taxon>
        <taxon>Diplogasteroidea</taxon>
        <taxon>Neodiplogasteridae</taxon>
        <taxon>Pristionchus</taxon>
    </lineage>
</organism>
<gene>
    <name evidence="2" type="primary">WBGene00109941</name>
</gene>
<dbReference type="PANTHER" id="PTHR28049:SF1">
    <property type="entry name" value="DSC E3 UBIQUITIN LIGASE COMPLEX SUBUNIT 3"/>
    <property type="match status" value="1"/>
</dbReference>
<feature type="compositionally biased region" description="Basic and acidic residues" evidence="1">
    <location>
        <begin position="155"/>
        <end position="188"/>
    </location>
</feature>
<feature type="compositionally biased region" description="Basic and acidic residues" evidence="1">
    <location>
        <begin position="129"/>
        <end position="143"/>
    </location>
</feature>
<protein>
    <submittedName>
        <fullName evidence="2">Uncharacterized protein</fullName>
    </submittedName>
</protein>
<name>A0A8R1YJG6_PRIPA</name>